<dbReference type="AlphaFoldDB" id="A0A9P6HNJ9"/>
<reference evidence="1" key="1">
    <citation type="journal article" date="2020" name="Nat. Commun.">
        <title>Large-scale genome sequencing of mycorrhizal fungi provides insights into the early evolution of symbiotic traits.</title>
        <authorList>
            <person name="Miyauchi S."/>
            <person name="Kiss E."/>
            <person name="Kuo A."/>
            <person name="Drula E."/>
            <person name="Kohler A."/>
            <person name="Sanchez-Garcia M."/>
            <person name="Morin E."/>
            <person name="Andreopoulos B."/>
            <person name="Barry K.W."/>
            <person name="Bonito G."/>
            <person name="Buee M."/>
            <person name="Carver A."/>
            <person name="Chen C."/>
            <person name="Cichocki N."/>
            <person name="Clum A."/>
            <person name="Culley D."/>
            <person name="Crous P.W."/>
            <person name="Fauchery L."/>
            <person name="Girlanda M."/>
            <person name="Hayes R.D."/>
            <person name="Keri Z."/>
            <person name="LaButti K."/>
            <person name="Lipzen A."/>
            <person name="Lombard V."/>
            <person name="Magnuson J."/>
            <person name="Maillard F."/>
            <person name="Murat C."/>
            <person name="Nolan M."/>
            <person name="Ohm R.A."/>
            <person name="Pangilinan J."/>
            <person name="Pereira M.F."/>
            <person name="Perotto S."/>
            <person name="Peter M."/>
            <person name="Pfister S."/>
            <person name="Riley R."/>
            <person name="Sitrit Y."/>
            <person name="Stielow J.B."/>
            <person name="Szollosi G."/>
            <person name="Zifcakova L."/>
            <person name="Stursova M."/>
            <person name="Spatafora J.W."/>
            <person name="Tedersoo L."/>
            <person name="Vaario L.M."/>
            <person name="Yamada A."/>
            <person name="Yan M."/>
            <person name="Wang P."/>
            <person name="Xu J."/>
            <person name="Bruns T."/>
            <person name="Baldrian P."/>
            <person name="Vilgalys R."/>
            <person name="Dunand C."/>
            <person name="Henrissat B."/>
            <person name="Grigoriev I.V."/>
            <person name="Hibbett D."/>
            <person name="Nagy L.G."/>
            <person name="Martin F.M."/>
        </authorList>
    </citation>
    <scope>NUCLEOTIDE SEQUENCE</scope>
    <source>
        <strain evidence="1">UH-Tt-Lm1</strain>
    </source>
</reference>
<evidence type="ECO:0000313" key="2">
    <source>
        <dbReference type="Proteomes" id="UP000736335"/>
    </source>
</evidence>
<evidence type="ECO:0008006" key="3">
    <source>
        <dbReference type="Google" id="ProtNLM"/>
    </source>
</evidence>
<name>A0A9P6HNJ9_9AGAM</name>
<reference evidence="1" key="2">
    <citation type="submission" date="2020-11" db="EMBL/GenBank/DDBJ databases">
        <authorList>
            <consortium name="DOE Joint Genome Institute"/>
            <person name="Kuo A."/>
            <person name="Miyauchi S."/>
            <person name="Kiss E."/>
            <person name="Drula E."/>
            <person name="Kohler A."/>
            <person name="Sanchez-Garcia M."/>
            <person name="Andreopoulos B."/>
            <person name="Barry K.W."/>
            <person name="Bonito G."/>
            <person name="Buee M."/>
            <person name="Carver A."/>
            <person name="Chen C."/>
            <person name="Cichocki N."/>
            <person name="Clum A."/>
            <person name="Culley D."/>
            <person name="Crous P.W."/>
            <person name="Fauchery L."/>
            <person name="Girlanda M."/>
            <person name="Hayes R."/>
            <person name="Keri Z."/>
            <person name="Labutti K."/>
            <person name="Lipzen A."/>
            <person name="Lombard V."/>
            <person name="Magnuson J."/>
            <person name="Maillard F."/>
            <person name="Morin E."/>
            <person name="Murat C."/>
            <person name="Nolan M."/>
            <person name="Ohm R."/>
            <person name="Pangilinan J."/>
            <person name="Pereira M."/>
            <person name="Perotto S."/>
            <person name="Peter M."/>
            <person name="Riley R."/>
            <person name="Sitrit Y."/>
            <person name="Stielow B."/>
            <person name="Szollosi G."/>
            <person name="Zifcakova L."/>
            <person name="Stursova M."/>
            <person name="Spatafora J.W."/>
            <person name="Tedersoo L."/>
            <person name="Vaario L.-M."/>
            <person name="Yamada A."/>
            <person name="Yan M."/>
            <person name="Wang P."/>
            <person name="Xu J."/>
            <person name="Bruns T."/>
            <person name="Baldrian P."/>
            <person name="Vilgalys R."/>
            <person name="Henrissat B."/>
            <person name="Grigoriev I.V."/>
            <person name="Hibbett D."/>
            <person name="Nagy L.G."/>
            <person name="Martin F.M."/>
        </authorList>
    </citation>
    <scope>NUCLEOTIDE SEQUENCE</scope>
    <source>
        <strain evidence="1">UH-Tt-Lm1</strain>
    </source>
</reference>
<gene>
    <name evidence="1" type="ORF">BJ322DRAFT_1170490</name>
</gene>
<dbReference type="Gene3D" id="3.80.10.10">
    <property type="entry name" value="Ribonuclease Inhibitor"/>
    <property type="match status" value="1"/>
</dbReference>
<dbReference type="Proteomes" id="UP000736335">
    <property type="component" value="Unassembled WGS sequence"/>
</dbReference>
<dbReference type="EMBL" id="WIUZ02000002">
    <property type="protein sequence ID" value="KAF9790887.1"/>
    <property type="molecule type" value="Genomic_DNA"/>
</dbReference>
<organism evidence="1 2">
    <name type="scientific">Thelephora terrestris</name>
    <dbReference type="NCBI Taxonomy" id="56493"/>
    <lineage>
        <taxon>Eukaryota</taxon>
        <taxon>Fungi</taxon>
        <taxon>Dikarya</taxon>
        <taxon>Basidiomycota</taxon>
        <taxon>Agaricomycotina</taxon>
        <taxon>Agaricomycetes</taxon>
        <taxon>Thelephorales</taxon>
        <taxon>Thelephoraceae</taxon>
        <taxon>Thelephora</taxon>
    </lineage>
</organism>
<keyword evidence="2" id="KW-1185">Reference proteome</keyword>
<dbReference type="InterPro" id="IPR032675">
    <property type="entry name" value="LRR_dom_sf"/>
</dbReference>
<accession>A0A9P6HNJ9</accession>
<comment type="caution">
    <text evidence="1">The sequence shown here is derived from an EMBL/GenBank/DDBJ whole genome shotgun (WGS) entry which is preliminary data.</text>
</comment>
<protein>
    <recommendedName>
        <fullName evidence="3">F-box domain-containing protein</fullName>
    </recommendedName>
</protein>
<dbReference type="OrthoDB" id="2788229at2759"/>
<proteinExistence type="predicted"/>
<evidence type="ECO:0000313" key="1">
    <source>
        <dbReference type="EMBL" id="KAF9790887.1"/>
    </source>
</evidence>
<dbReference type="SUPFAM" id="SSF52047">
    <property type="entry name" value="RNI-like"/>
    <property type="match status" value="1"/>
</dbReference>
<sequence>MELPQELLDEIFSLIYDEDDDNETLRACSLVEKSWVYPAQRLLFSCIDVDIGSYPPWEGRTGPGKAEPFDHTHLLFYFRSRHHGCDTIPRQLPPFRQLQTLTLSGPNFPQNFSQHLEVFSAFQHTLSSLTFDCVEISWPSCFAIVCYFPNLSDLDIISPRSGDDDEEPMVPSRRLHGRLRVDEVMYLTTFLDQLSSMQVAYDELEITREAIFWNTEGPDYQRLINMLFELHQYQRQNQTNTFPGNAVLDLQNCSELQELVLYQPYSCERLCATIASITSQNIHKILYDAVVSPLDADRRLTLEDAMCGLVGRLHTSGYEDTLEVEFQLSPDAFDSIRDSCGDFFLKFREEGRLIISTLSGTKRVELSVCFFFVLVTSTVPYF</sequence>